<evidence type="ECO:0000256" key="1">
    <source>
        <dbReference type="SAM" id="Phobius"/>
    </source>
</evidence>
<keyword evidence="4" id="KW-1185">Reference proteome</keyword>
<feature type="transmembrane region" description="Helical" evidence="1">
    <location>
        <begin position="422"/>
        <end position="442"/>
    </location>
</feature>
<keyword evidence="2" id="KW-0732">Signal</keyword>
<accession>A0A9P5PRQ0</accession>
<keyword evidence="1" id="KW-0472">Membrane</keyword>
<dbReference type="AlphaFoldDB" id="A0A9P5PRQ0"/>
<sequence length="608" mass="68257">MFSRFPTVSRIVLFHLVAFTFAYKQPFEYLVAIERFATAFNNPSSVVAGTLPAPLAKDVVGRVDITTTFVGQELNVEYLFGLFAESSLQNTTQLIGSPSSYTVQSLVVEPPVVAVSIINNLNYPTVNLSVPLQFDLFIAFDNDMNIISYDAIARRWGEFMDYVTPLLVPKIAEELNSTITNVTELITLKAAVDVCAMSTQYCTGTNQQYASNDACMSFMTQLPFGQSWAGGLDTGFCRYIHKNMVKFRPEVHCPHIGPTGGDMCIPRDYVQITENMPFNNTLLAYNSSYNRLDMENLPPANQLELVKVQTNIVYMTTVAFFSVSCVCYMLILYIIAKTIEMFLCRFSVCYRELSFANQRNTTTYVLDILITTAGLVLQLISSPVLVSRYTFNNFGMLKVTALLISGLYIFELTYRSSMRWPLMIHHFSTIFSIVLLLSVASYTSHPALMGAGEIWLFQATTEQSVFIGLLMYRLGSSPKLTYNVLYFASIQSFIFKLAFATYLIVFWAQKLVRFHSSPDDLAFSVFLVVLVVLLVFTQIYGAWAVWSLATRVNRSIHTLSESMMEAGSRSDSTVDVSEPKSTTNKELPLVCIVSDDFTEETSLYHNVG</sequence>
<feature type="chain" id="PRO_5040159777" evidence="2">
    <location>
        <begin position="23"/>
        <end position="608"/>
    </location>
</feature>
<dbReference type="Proteomes" id="UP000772434">
    <property type="component" value="Unassembled WGS sequence"/>
</dbReference>
<feature type="transmembrane region" description="Helical" evidence="1">
    <location>
        <begin position="454"/>
        <end position="472"/>
    </location>
</feature>
<feature type="transmembrane region" description="Helical" evidence="1">
    <location>
        <begin position="364"/>
        <end position="385"/>
    </location>
</feature>
<organism evidence="3 4">
    <name type="scientific">Rhodocollybia butyracea</name>
    <dbReference type="NCBI Taxonomy" id="206335"/>
    <lineage>
        <taxon>Eukaryota</taxon>
        <taxon>Fungi</taxon>
        <taxon>Dikarya</taxon>
        <taxon>Basidiomycota</taxon>
        <taxon>Agaricomycotina</taxon>
        <taxon>Agaricomycetes</taxon>
        <taxon>Agaricomycetidae</taxon>
        <taxon>Agaricales</taxon>
        <taxon>Marasmiineae</taxon>
        <taxon>Omphalotaceae</taxon>
        <taxon>Rhodocollybia</taxon>
    </lineage>
</organism>
<gene>
    <name evidence="3" type="ORF">BDP27DRAFT_1267003</name>
</gene>
<evidence type="ECO:0000313" key="3">
    <source>
        <dbReference type="EMBL" id="KAF9067972.1"/>
    </source>
</evidence>
<name>A0A9P5PRQ0_9AGAR</name>
<feature type="transmembrane region" description="Helical" evidence="1">
    <location>
        <begin position="521"/>
        <end position="546"/>
    </location>
</feature>
<comment type="caution">
    <text evidence="3">The sequence shown here is derived from an EMBL/GenBank/DDBJ whole genome shotgun (WGS) entry which is preliminary data.</text>
</comment>
<keyword evidence="1" id="KW-1133">Transmembrane helix</keyword>
<feature type="transmembrane region" description="Helical" evidence="1">
    <location>
        <begin position="391"/>
        <end position="410"/>
    </location>
</feature>
<proteinExistence type="predicted"/>
<dbReference type="OrthoDB" id="10010954at2759"/>
<evidence type="ECO:0000256" key="2">
    <source>
        <dbReference type="SAM" id="SignalP"/>
    </source>
</evidence>
<feature type="signal peptide" evidence="2">
    <location>
        <begin position="1"/>
        <end position="22"/>
    </location>
</feature>
<feature type="transmembrane region" description="Helical" evidence="1">
    <location>
        <begin position="484"/>
        <end position="509"/>
    </location>
</feature>
<protein>
    <submittedName>
        <fullName evidence="3">Uncharacterized protein</fullName>
    </submittedName>
</protein>
<keyword evidence="1" id="KW-0812">Transmembrane</keyword>
<reference evidence="3" key="1">
    <citation type="submission" date="2020-11" db="EMBL/GenBank/DDBJ databases">
        <authorList>
            <consortium name="DOE Joint Genome Institute"/>
            <person name="Ahrendt S."/>
            <person name="Riley R."/>
            <person name="Andreopoulos W."/>
            <person name="Labutti K."/>
            <person name="Pangilinan J."/>
            <person name="Ruiz-Duenas F.J."/>
            <person name="Barrasa J.M."/>
            <person name="Sanchez-Garcia M."/>
            <person name="Camarero S."/>
            <person name="Miyauchi S."/>
            <person name="Serrano A."/>
            <person name="Linde D."/>
            <person name="Babiker R."/>
            <person name="Drula E."/>
            <person name="Ayuso-Fernandez I."/>
            <person name="Pacheco R."/>
            <person name="Padilla G."/>
            <person name="Ferreira P."/>
            <person name="Barriuso J."/>
            <person name="Kellner H."/>
            <person name="Castanera R."/>
            <person name="Alfaro M."/>
            <person name="Ramirez L."/>
            <person name="Pisabarro A.G."/>
            <person name="Kuo A."/>
            <person name="Tritt A."/>
            <person name="Lipzen A."/>
            <person name="He G."/>
            <person name="Yan M."/>
            <person name="Ng V."/>
            <person name="Cullen D."/>
            <person name="Martin F."/>
            <person name="Rosso M.-N."/>
            <person name="Henrissat B."/>
            <person name="Hibbett D."/>
            <person name="Martinez A.T."/>
            <person name="Grigoriev I.V."/>
        </authorList>
    </citation>
    <scope>NUCLEOTIDE SEQUENCE</scope>
    <source>
        <strain evidence="3">AH 40177</strain>
    </source>
</reference>
<dbReference type="EMBL" id="JADNRY010000066">
    <property type="protein sequence ID" value="KAF9067972.1"/>
    <property type="molecule type" value="Genomic_DNA"/>
</dbReference>
<evidence type="ECO:0000313" key="4">
    <source>
        <dbReference type="Proteomes" id="UP000772434"/>
    </source>
</evidence>
<feature type="transmembrane region" description="Helical" evidence="1">
    <location>
        <begin position="312"/>
        <end position="336"/>
    </location>
</feature>